<keyword evidence="2" id="KW-1185">Reference proteome</keyword>
<reference evidence="1" key="1">
    <citation type="submission" date="2023-04" db="EMBL/GenBank/DDBJ databases">
        <title>Phytophthora fragariaefolia NBRC 109709.</title>
        <authorList>
            <person name="Ichikawa N."/>
            <person name="Sato H."/>
            <person name="Tonouchi N."/>
        </authorList>
    </citation>
    <scope>NUCLEOTIDE SEQUENCE</scope>
    <source>
        <strain evidence="1">NBRC 109709</strain>
    </source>
</reference>
<protein>
    <submittedName>
        <fullName evidence="1">Unnamed protein product</fullName>
    </submittedName>
</protein>
<comment type="caution">
    <text evidence="1">The sequence shown here is derived from an EMBL/GenBank/DDBJ whole genome shotgun (WGS) entry which is preliminary data.</text>
</comment>
<evidence type="ECO:0000313" key="2">
    <source>
        <dbReference type="Proteomes" id="UP001165121"/>
    </source>
</evidence>
<gene>
    <name evidence="1" type="ORF">Pfra01_000951400</name>
</gene>
<dbReference type="AlphaFoldDB" id="A0A9W6XBT3"/>
<accession>A0A9W6XBT3</accession>
<dbReference type="EMBL" id="BSXT01000884">
    <property type="protein sequence ID" value="GMF35688.1"/>
    <property type="molecule type" value="Genomic_DNA"/>
</dbReference>
<evidence type="ECO:0000313" key="1">
    <source>
        <dbReference type="EMBL" id="GMF35688.1"/>
    </source>
</evidence>
<organism evidence="1 2">
    <name type="scientific">Phytophthora fragariaefolia</name>
    <dbReference type="NCBI Taxonomy" id="1490495"/>
    <lineage>
        <taxon>Eukaryota</taxon>
        <taxon>Sar</taxon>
        <taxon>Stramenopiles</taxon>
        <taxon>Oomycota</taxon>
        <taxon>Peronosporomycetes</taxon>
        <taxon>Peronosporales</taxon>
        <taxon>Peronosporaceae</taxon>
        <taxon>Phytophthora</taxon>
    </lineage>
</organism>
<sequence>MSTTTFTLNRAATSGTELFLTDRMISSILLNMNASVTVVMSTPQLNSHQSSRSRLLNDFFTLTSTNKHSQIQEVRLRAASADHPLTVNRGPCAGDSAASAMTIMASGDAPGTVAYAQSRPDAVHSQDRTQCTLWRHTLAEPSTSKTFIHIRHLTGWSASGRGNGTGVRNARFTNWQHVPPNWEEANSKWQLTLRRVTDTFQLKLSRVPPKVWNILDEVYQHATELERDDMRGQIHTVLQWNWAAGVATTLQGIWRRRCLYRTQTEDTTILTNAAIFHGRLGSVYLTIRYIVAFATAASYCAEAANLCHIALTQETAHGGDIPRPTVPPGTTLLFFDCGSRGNPGLGGGGGNGNRNRWRVASHTSHTLDGECVLRIPYYQQCGRIPWPTYRPPLCDTPSASGAFSGGR</sequence>
<name>A0A9W6XBT3_9STRA</name>
<proteinExistence type="predicted"/>
<dbReference type="Proteomes" id="UP001165121">
    <property type="component" value="Unassembled WGS sequence"/>
</dbReference>